<dbReference type="Proteomes" id="UP000183454">
    <property type="component" value="Unassembled WGS sequence"/>
</dbReference>
<name>A0A1H2X3Y9_9PROT</name>
<evidence type="ECO:0000313" key="2">
    <source>
        <dbReference type="Proteomes" id="UP000183454"/>
    </source>
</evidence>
<protein>
    <submittedName>
        <fullName evidence="1">Uncharacterized protein</fullName>
    </submittedName>
</protein>
<accession>A0A1H2X3Y9</accession>
<gene>
    <name evidence="1" type="ORF">SAMN05421882_103418</name>
</gene>
<dbReference type="EMBL" id="FNNH01000034">
    <property type="protein sequence ID" value="SDW87456.1"/>
    <property type="molecule type" value="Genomic_DNA"/>
</dbReference>
<evidence type="ECO:0000313" key="1">
    <source>
        <dbReference type="EMBL" id="SDW87456.1"/>
    </source>
</evidence>
<organism evidence="1 2">
    <name type="scientific">Nitrosomonas communis</name>
    <dbReference type="NCBI Taxonomy" id="44574"/>
    <lineage>
        <taxon>Bacteria</taxon>
        <taxon>Pseudomonadati</taxon>
        <taxon>Pseudomonadota</taxon>
        <taxon>Betaproteobacteria</taxon>
        <taxon>Nitrosomonadales</taxon>
        <taxon>Nitrosomonadaceae</taxon>
        <taxon>Nitrosomonas</taxon>
    </lineage>
</organism>
<dbReference type="AlphaFoldDB" id="A0A1H2X3Y9"/>
<proteinExistence type="predicted"/>
<reference evidence="1 2" key="1">
    <citation type="submission" date="2016-10" db="EMBL/GenBank/DDBJ databases">
        <authorList>
            <person name="de Groot N.N."/>
        </authorList>
    </citation>
    <scope>NUCLEOTIDE SEQUENCE [LARGE SCALE GENOMIC DNA]</scope>
    <source>
        <strain evidence="1 2">Nm110</strain>
    </source>
</reference>
<sequence length="68" mass="7826">MGIFQSAFFQNSIPQQSEYRYPGLFNSAIFQHPSQWMFTSIPIEGDQFQAIATFFILTRSLMNKKKGG</sequence>